<dbReference type="HOGENOM" id="CLU_141069_0_0_9"/>
<dbReference type="PIRSF" id="PIRSF031568">
    <property type="entry name" value="UCP031568"/>
    <property type="match status" value="1"/>
</dbReference>
<evidence type="ECO:0000313" key="2">
    <source>
        <dbReference type="Proteomes" id="UP000024559"/>
    </source>
</evidence>
<dbReference type="Proteomes" id="UP000024559">
    <property type="component" value="Chromosome"/>
</dbReference>
<dbReference type="SUPFAM" id="SSF54611">
    <property type="entry name" value="SecB-like"/>
    <property type="match status" value="1"/>
</dbReference>
<dbReference type="EMBL" id="AZJT01000017">
    <property type="protein sequence ID" value="ETW91324.1"/>
    <property type="molecule type" value="Genomic_DNA"/>
</dbReference>
<reference evidence="2" key="1">
    <citation type="submission" date="2013-12" db="EMBL/GenBank/DDBJ databases">
        <title>Genome sequences of Streptococcus thermophilus strains MTH17CL396 and M17PTZA496 isolated from Fontina cheese in Valle d'Aosta region (Italy).</title>
        <authorList>
            <person name="Treu L."/>
            <person name="Giacomini A."/>
            <person name="Corich V."/>
            <person name="Vendramin V."/>
            <person name="Bovo B."/>
        </authorList>
    </citation>
    <scope>NUCLEOTIDE SEQUENCE [LARGE SCALE GENOMIC DNA]</scope>
    <source>
        <strain evidence="2">M17PTZA496</strain>
    </source>
</reference>
<dbReference type="Pfam" id="PF06619">
    <property type="entry name" value="DUF1149"/>
    <property type="match status" value="1"/>
</dbReference>
<dbReference type="RefSeq" id="WP_011680796.1">
    <property type="nucleotide sequence ID" value="NZ_CM002372.1"/>
</dbReference>
<proteinExistence type="predicted"/>
<organism evidence="1 2">
    <name type="scientific">Streptococcus thermophilus M17PTZA496</name>
    <dbReference type="NCBI Taxonomy" id="1433289"/>
    <lineage>
        <taxon>Bacteria</taxon>
        <taxon>Bacillati</taxon>
        <taxon>Bacillota</taxon>
        <taxon>Bacilli</taxon>
        <taxon>Lactobacillales</taxon>
        <taxon>Streptococcaceae</taxon>
        <taxon>Streptococcus</taxon>
    </lineage>
</organism>
<protein>
    <submittedName>
        <fullName evidence="1">Transposase</fullName>
    </submittedName>
</protein>
<accession>A0A0E2Q5L1</accession>
<dbReference type="PATRIC" id="fig|1433289.7.peg.468"/>
<sequence>MDLIHEKVFVNRYHYDVRNHEWEKENGVPKTNVEVTFQLHHKDKEANNTSVVAVLQFMIVRDEFVISGIISQMNHIQNRIVNNPKDFSQEEAEYLAAPLLDTLQRLTYEVTEIALDRPGINLEF</sequence>
<comment type="caution">
    <text evidence="1">The sequence shown here is derived from an EMBL/GenBank/DDBJ whole genome shotgun (WGS) entry which is preliminary data.</text>
</comment>
<gene>
    <name evidence="1" type="ORF">X841_02405</name>
</gene>
<name>A0A0E2Q5L1_STRTR</name>
<dbReference type="AlphaFoldDB" id="A0A0E2Q5L1"/>
<evidence type="ECO:0000313" key="1">
    <source>
        <dbReference type="EMBL" id="ETW91324.1"/>
    </source>
</evidence>
<dbReference type="InterPro" id="IPR009530">
    <property type="entry name" value="DUF1149"/>
</dbReference>
<dbReference type="Gene3D" id="3.10.420.10">
    <property type="entry name" value="SecB-like"/>
    <property type="match status" value="1"/>
</dbReference>
<dbReference type="InterPro" id="IPR035958">
    <property type="entry name" value="SecB-like_sf"/>
</dbReference>